<protein>
    <recommendedName>
        <fullName evidence="9">Thioredoxin domain-containing protein</fullName>
    </recommendedName>
</protein>
<comment type="similarity">
    <text evidence="1 7">Belongs to the protein disulfide isomerase family.</text>
</comment>
<accession>A0A0G4EDK8</accession>
<evidence type="ECO:0000256" key="3">
    <source>
        <dbReference type="ARBA" id="ARBA00022737"/>
    </source>
</evidence>
<dbReference type="VEuPathDB" id="CryptoDB:Vbra_4784"/>
<evidence type="ECO:0000256" key="5">
    <source>
        <dbReference type="ARBA" id="ARBA00023235"/>
    </source>
</evidence>
<dbReference type="PhylomeDB" id="A0A0G4EDK8"/>
<dbReference type="PANTHER" id="PTHR18929">
    <property type="entry name" value="PROTEIN DISULFIDE ISOMERASE"/>
    <property type="match status" value="1"/>
</dbReference>
<dbReference type="PRINTS" id="PR00421">
    <property type="entry name" value="THIOREDOXIN"/>
</dbReference>
<evidence type="ECO:0000256" key="2">
    <source>
        <dbReference type="ARBA" id="ARBA00022729"/>
    </source>
</evidence>
<evidence type="ECO:0000313" key="10">
    <source>
        <dbReference type="EMBL" id="CEL93449.1"/>
    </source>
</evidence>
<dbReference type="InParanoid" id="A0A0G4EDK8"/>
<dbReference type="Proteomes" id="UP000041254">
    <property type="component" value="Unassembled WGS sequence"/>
</dbReference>
<keyword evidence="2 8" id="KW-0732">Signal</keyword>
<dbReference type="CDD" id="cd02961">
    <property type="entry name" value="PDI_a_family"/>
    <property type="match status" value="1"/>
</dbReference>
<feature type="signal peptide" evidence="8">
    <location>
        <begin position="1"/>
        <end position="23"/>
    </location>
</feature>
<organism evidence="10 11">
    <name type="scientific">Vitrella brassicaformis (strain CCMP3155)</name>
    <dbReference type="NCBI Taxonomy" id="1169540"/>
    <lineage>
        <taxon>Eukaryota</taxon>
        <taxon>Sar</taxon>
        <taxon>Alveolata</taxon>
        <taxon>Colpodellida</taxon>
        <taxon>Vitrellaceae</taxon>
        <taxon>Vitrella</taxon>
    </lineage>
</organism>
<dbReference type="Gene3D" id="3.40.30.10">
    <property type="entry name" value="Glutaredoxin"/>
    <property type="match status" value="3"/>
</dbReference>
<reference evidence="10 11" key="1">
    <citation type="submission" date="2014-11" db="EMBL/GenBank/DDBJ databases">
        <authorList>
            <person name="Zhu J."/>
            <person name="Qi W."/>
            <person name="Song R."/>
        </authorList>
    </citation>
    <scope>NUCLEOTIDE SEQUENCE [LARGE SCALE GENOMIC DNA]</scope>
</reference>
<evidence type="ECO:0000259" key="9">
    <source>
        <dbReference type="PROSITE" id="PS51352"/>
    </source>
</evidence>
<dbReference type="OMA" id="HEAANQY"/>
<dbReference type="GO" id="GO:0003756">
    <property type="term" value="F:protein disulfide isomerase activity"/>
    <property type="evidence" value="ECO:0007669"/>
    <property type="project" value="InterPro"/>
</dbReference>
<dbReference type="FunFam" id="3.40.30.10:FF:000107">
    <property type="entry name" value="Protein disulfide-isomerase 5-2"/>
    <property type="match status" value="1"/>
</dbReference>
<dbReference type="EMBL" id="CDMY01000170">
    <property type="protein sequence ID" value="CEL93449.1"/>
    <property type="molecule type" value="Genomic_DNA"/>
</dbReference>
<dbReference type="GO" id="GO:0034976">
    <property type="term" value="P:response to endoplasmic reticulum stress"/>
    <property type="evidence" value="ECO:0007669"/>
    <property type="project" value="TreeGrafter"/>
</dbReference>
<dbReference type="InterPro" id="IPR036249">
    <property type="entry name" value="Thioredoxin-like_sf"/>
</dbReference>
<evidence type="ECO:0000256" key="8">
    <source>
        <dbReference type="SAM" id="SignalP"/>
    </source>
</evidence>
<dbReference type="Pfam" id="PF00085">
    <property type="entry name" value="Thioredoxin"/>
    <property type="match status" value="1"/>
</dbReference>
<evidence type="ECO:0000256" key="7">
    <source>
        <dbReference type="RuleBase" id="RU004208"/>
    </source>
</evidence>
<dbReference type="PROSITE" id="PS00194">
    <property type="entry name" value="THIOREDOXIN_1"/>
    <property type="match status" value="1"/>
</dbReference>
<dbReference type="NCBIfam" id="TIGR01126">
    <property type="entry name" value="pdi_dom"/>
    <property type="match status" value="1"/>
</dbReference>
<feature type="domain" description="Thioredoxin" evidence="9">
    <location>
        <begin position="14"/>
        <end position="133"/>
    </location>
</feature>
<dbReference type="InterPro" id="IPR017937">
    <property type="entry name" value="Thioredoxin_CS"/>
</dbReference>
<dbReference type="GO" id="GO:0006457">
    <property type="term" value="P:protein folding"/>
    <property type="evidence" value="ECO:0007669"/>
    <property type="project" value="TreeGrafter"/>
</dbReference>
<sequence>MHSSALWLLPVLLGLLGASLTRGEVHVLTSENFTSFVEGNDRVLAEFYAPWCGHCKALEPEYTKAADMLTDKGAVTKLAKIDATEQRDLAETYGVKGYPTLRYFDSRDADMHIDYSGPRDAQGIVSWLTKREVPSLTVLDTEEAALAWAKKRDYAIVAYGLRKGGKKSKMVQQIAEDLLDNDEDFAIVYGATKDAPHRLMFYRSRSKFPSQHDATEITYKGSWSRESIEDWIAEHKYPFIRDEVNTEMYLQQNQRRSAVIVSQVDTDRADSYHMLEPIIKKYRGKLYFTYMDPSHVQGPHLGLKGAPKEEILILDRSKVKDIEKDAAVKYRLEGPFTEKKIEGFFGKWEKGKLKAFKRSAPIPESEYDGNVRVLVGDTWESVVMDKDKDVFVEYYAPW</sequence>
<dbReference type="SUPFAM" id="SSF52833">
    <property type="entry name" value="Thioredoxin-like"/>
    <property type="match status" value="2"/>
</dbReference>
<dbReference type="STRING" id="1169540.A0A0G4EDK8"/>
<dbReference type="PROSITE" id="PS51352">
    <property type="entry name" value="THIOREDOXIN_2"/>
    <property type="match status" value="1"/>
</dbReference>
<dbReference type="OrthoDB" id="72053at2759"/>
<dbReference type="AlphaFoldDB" id="A0A0G4EDK8"/>
<dbReference type="GO" id="GO:0005783">
    <property type="term" value="C:endoplasmic reticulum"/>
    <property type="evidence" value="ECO:0007669"/>
    <property type="project" value="TreeGrafter"/>
</dbReference>
<keyword evidence="6" id="KW-0676">Redox-active center</keyword>
<evidence type="ECO:0000256" key="1">
    <source>
        <dbReference type="ARBA" id="ARBA00006347"/>
    </source>
</evidence>
<keyword evidence="5" id="KW-0413">Isomerase</keyword>
<evidence type="ECO:0000313" key="11">
    <source>
        <dbReference type="Proteomes" id="UP000041254"/>
    </source>
</evidence>
<keyword evidence="3" id="KW-0677">Repeat</keyword>
<dbReference type="InterPro" id="IPR013766">
    <property type="entry name" value="Thioredoxin_domain"/>
</dbReference>
<feature type="chain" id="PRO_5005186999" description="Thioredoxin domain-containing protein" evidence="8">
    <location>
        <begin position="24"/>
        <end position="398"/>
    </location>
</feature>
<evidence type="ECO:0000256" key="4">
    <source>
        <dbReference type="ARBA" id="ARBA00023157"/>
    </source>
</evidence>
<keyword evidence="4" id="KW-1015">Disulfide bond</keyword>
<keyword evidence="11" id="KW-1185">Reference proteome</keyword>
<proteinExistence type="inferred from homology"/>
<dbReference type="InterPro" id="IPR005788">
    <property type="entry name" value="PDI_thioredoxin-like_dom"/>
</dbReference>
<gene>
    <name evidence="10" type="ORF">Vbra_4784</name>
</gene>
<evidence type="ECO:0000256" key="6">
    <source>
        <dbReference type="ARBA" id="ARBA00023284"/>
    </source>
</evidence>
<name>A0A0G4EDK8_VITBC</name>